<feature type="transmembrane region" description="Helical" evidence="7">
    <location>
        <begin position="53"/>
        <end position="70"/>
    </location>
</feature>
<evidence type="ECO:0000256" key="1">
    <source>
        <dbReference type="ARBA" id="ARBA00004651"/>
    </source>
</evidence>
<keyword evidence="4 7" id="KW-0812">Transmembrane</keyword>
<comment type="subcellular location">
    <subcellularLocation>
        <location evidence="1">Cell membrane</location>
        <topology evidence="1">Multi-pass membrane protein</topology>
    </subcellularLocation>
</comment>
<feature type="transmembrane region" description="Helical" evidence="7">
    <location>
        <begin position="163"/>
        <end position="181"/>
    </location>
</feature>
<keyword evidence="6 7" id="KW-0472">Membrane</keyword>
<proteinExistence type="inferred from homology"/>
<feature type="transmembrane region" description="Helical" evidence="7">
    <location>
        <begin position="28"/>
        <end position="46"/>
    </location>
</feature>
<protein>
    <submittedName>
        <fullName evidence="8">Putative TEGT family carrier/transport protein</fullName>
    </submittedName>
</protein>
<dbReference type="Pfam" id="PF01027">
    <property type="entry name" value="Bax1-I"/>
    <property type="match status" value="1"/>
</dbReference>
<keyword evidence="5 7" id="KW-1133">Transmembrane helix</keyword>
<keyword evidence="3" id="KW-1003">Cell membrane</keyword>
<evidence type="ECO:0000256" key="6">
    <source>
        <dbReference type="ARBA" id="ARBA00023136"/>
    </source>
</evidence>
<feature type="transmembrane region" description="Helical" evidence="7">
    <location>
        <begin position="76"/>
        <end position="93"/>
    </location>
</feature>
<name>A0A1C3H634_9GAMM</name>
<dbReference type="PANTHER" id="PTHR23291:SF115">
    <property type="entry name" value="MODULATOR OF FTSH PROTEASE YCCA"/>
    <property type="match status" value="1"/>
</dbReference>
<sequence length="222" mass="24053">MNNMNPRTIEAISQDGILARNKVLRQTYILLGMNVLFSAACAFVGMKLGIGRISPVLAIIAMLGLSWGITANRNNGLGIVLLFALTGFLGFYLSHAMNMYVAYGMGSVVVKALVGTAVLFFGLSAYVLFTGTNFTFLGGFLYTGMMVVILALIGSFFFDMSGLSLAISAACLILFSGYVLYDTSNIIQGEETNYIMATLQLFLDIFNIFISLLNLLSAFNRN</sequence>
<feature type="transmembrane region" description="Helical" evidence="7">
    <location>
        <begin position="193"/>
        <end position="216"/>
    </location>
</feature>
<dbReference type="PANTHER" id="PTHR23291">
    <property type="entry name" value="BAX INHIBITOR-RELATED"/>
    <property type="match status" value="1"/>
</dbReference>
<reference evidence="9" key="1">
    <citation type="submission" date="2016-04" db="EMBL/GenBank/DDBJ databases">
        <authorList>
            <person name="Tagini F."/>
        </authorList>
    </citation>
    <scope>NUCLEOTIDE SEQUENCE [LARGE SCALE GENOMIC DNA]</scope>
    <source>
        <strain evidence="9">CHUV0807</strain>
    </source>
</reference>
<gene>
    <name evidence="8" type="ORF">CHUV0807_2044</name>
</gene>
<dbReference type="InterPro" id="IPR006214">
    <property type="entry name" value="Bax_inhibitor_1-related"/>
</dbReference>
<evidence type="ECO:0000313" key="9">
    <source>
        <dbReference type="Proteomes" id="UP000190837"/>
    </source>
</evidence>
<dbReference type="AlphaFoldDB" id="A0A1C3H634"/>
<dbReference type="GO" id="GO:0005886">
    <property type="term" value="C:plasma membrane"/>
    <property type="evidence" value="ECO:0007669"/>
    <property type="project" value="UniProtKB-SubCell"/>
</dbReference>
<evidence type="ECO:0000256" key="3">
    <source>
        <dbReference type="ARBA" id="ARBA00022475"/>
    </source>
</evidence>
<accession>A0A1C3H634</accession>
<dbReference type="Proteomes" id="UP000190837">
    <property type="component" value="Unassembled WGS sequence"/>
</dbReference>
<evidence type="ECO:0000313" key="8">
    <source>
        <dbReference type="EMBL" id="SAM69302.1"/>
    </source>
</evidence>
<organism evidence="8 9">
    <name type="scientific">Cardiobacterium hominis</name>
    <dbReference type="NCBI Taxonomy" id="2718"/>
    <lineage>
        <taxon>Bacteria</taxon>
        <taxon>Pseudomonadati</taxon>
        <taxon>Pseudomonadota</taxon>
        <taxon>Gammaproteobacteria</taxon>
        <taxon>Cardiobacteriales</taxon>
        <taxon>Cardiobacteriaceae</taxon>
        <taxon>Cardiobacterium</taxon>
    </lineage>
</organism>
<evidence type="ECO:0000256" key="7">
    <source>
        <dbReference type="RuleBase" id="RU004379"/>
    </source>
</evidence>
<evidence type="ECO:0000256" key="2">
    <source>
        <dbReference type="ARBA" id="ARBA00010350"/>
    </source>
</evidence>
<evidence type="ECO:0000256" key="4">
    <source>
        <dbReference type="ARBA" id="ARBA00022692"/>
    </source>
</evidence>
<comment type="similarity">
    <text evidence="2 7">Belongs to the BI1 family.</text>
</comment>
<dbReference type="CDD" id="cd10433">
    <property type="entry name" value="YccA_like"/>
    <property type="match status" value="1"/>
</dbReference>
<evidence type="ECO:0000256" key="5">
    <source>
        <dbReference type="ARBA" id="ARBA00022989"/>
    </source>
</evidence>
<feature type="transmembrane region" description="Helical" evidence="7">
    <location>
        <begin position="134"/>
        <end position="158"/>
    </location>
</feature>
<dbReference type="EMBL" id="FKLO01000067">
    <property type="protein sequence ID" value="SAM69302.1"/>
    <property type="molecule type" value="Genomic_DNA"/>
</dbReference>
<feature type="transmembrane region" description="Helical" evidence="7">
    <location>
        <begin position="100"/>
        <end position="128"/>
    </location>
</feature>
<dbReference type="RefSeq" id="WP_079541680.1">
    <property type="nucleotide sequence ID" value="NZ_FKLO01000067.1"/>
</dbReference>